<gene>
    <name evidence="2" type="ORF">ACFONJ_10065</name>
</gene>
<evidence type="ECO:0000313" key="2">
    <source>
        <dbReference type="EMBL" id="MFC3756309.1"/>
    </source>
</evidence>
<protein>
    <submittedName>
        <fullName evidence="2">SH3 domain-containing protein</fullName>
    </submittedName>
</protein>
<proteinExistence type="predicted"/>
<keyword evidence="1" id="KW-0732">Signal</keyword>
<evidence type="ECO:0000256" key="1">
    <source>
        <dbReference type="SAM" id="SignalP"/>
    </source>
</evidence>
<reference evidence="3" key="1">
    <citation type="journal article" date="2019" name="Int. J. Syst. Evol. Microbiol.">
        <title>The Global Catalogue of Microorganisms (GCM) 10K type strain sequencing project: providing services to taxonomists for standard genome sequencing and annotation.</title>
        <authorList>
            <consortium name="The Broad Institute Genomics Platform"/>
            <consortium name="The Broad Institute Genome Sequencing Center for Infectious Disease"/>
            <person name="Wu L."/>
            <person name="Ma J."/>
        </authorList>
    </citation>
    <scope>NUCLEOTIDE SEQUENCE [LARGE SCALE GENOMIC DNA]</scope>
    <source>
        <strain evidence="3">CECT 7798</strain>
    </source>
</reference>
<feature type="chain" id="PRO_5046870671" evidence="1">
    <location>
        <begin position="23"/>
        <end position="235"/>
    </location>
</feature>
<keyword evidence="3" id="KW-1185">Reference proteome</keyword>
<dbReference type="Pfam" id="PF06347">
    <property type="entry name" value="SH3_4"/>
    <property type="match status" value="1"/>
</dbReference>
<dbReference type="Proteomes" id="UP001595735">
    <property type="component" value="Unassembled WGS sequence"/>
</dbReference>
<accession>A0ABV7XWZ5</accession>
<dbReference type="InterPro" id="IPR010466">
    <property type="entry name" value="DUF1058"/>
</dbReference>
<dbReference type="Gene3D" id="2.30.30.40">
    <property type="entry name" value="SH3 Domains"/>
    <property type="match status" value="1"/>
</dbReference>
<sequence length="235" mass="26926">MALKPKKIFLAAAILSIQFSFAQFAKIVDKDGYVNLRESPDAKSKITGKINSDKIVYTFELEKADKNWLNVYDDDKTTGYINHSKVKLIDSYEVILPITKDENKAIFKSGNIKVDIITEKFNYKENKKFFSSSNYGGQKIEDKYKGNLIWGTDGTTPKTHYKSITVQIKDKKVQIPNKEIENLFNISNEFTGCYYDRKNDTIYLTMINSDGAGAYVALFKIVKGVYKERIVKKPF</sequence>
<dbReference type="EMBL" id="JBHRYO010000002">
    <property type="protein sequence ID" value="MFC3756309.1"/>
    <property type="molecule type" value="Genomic_DNA"/>
</dbReference>
<feature type="signal peptide" evidence="1">
    <location>
        <begin position="1"/>
        <end position="22"/>
    </location>
</feature>
<dbReference type="RefSeq" id="WP_290296706.1">
    <property type="nucleotide sequence ID" value="NZ_JAUFQR010000001.1"/>
</dbReference>
<comment type="caution">
    <text evidence="2">The sequence shown here is derived from an EMBL/GenBank/DDBJ whole genome shotgun (WGS) entry which is preliminary data.</text>
</comment>
<name>A0ABV7XWZ5_9FLAO</name>
<organism evidence="2 3">
    <name type="scientific">Chryseobacterium tructae</name>
    <dbReference type="NCBI Taxonomy" id="1037380"/>
    <lineage>
        <taxon>Bacteria</taxon>
        <taxon>Pseudomonadati</taxon>
        <taxon>Bacteroidota</taxon>
        <taxon>Flavobacteriia</taxon>
        <taxon>Flavobacteriales</taxon>
        <taxon>Weeksellaceae</taxon>
        <taxon>Chryseobacterium group</taxon>
        <taxon>Chryseobacterium</taxon>
    </lineage>
</organism>
<evidence type="ECO:0000313" key="3">
    <source>
        <dbReference type="Proteomes" id="UP001595735"/>
    </source>
</evidence>